<evidence type="ECO:0000313" key="5">
    <source>
        <dbReference type="EMBL" id="SPX17304.1"/>
    </source>
</evidence>
<organism evidence="5 6">
    <name type="scientific">Escherichia coli</name>
    <dbReference type="NCBI Taxonomy" id="562"/>
    <lineage>
        <taxon>Bacteria</taxon>
        <taxon>Pseudomonadati</taxon>
        <taxon>Pseudomonadota</taxon>
        <taxon>Gammaproteobacteria</taxon>
        <taxon>Enterobacterales</taxon>
        <taxon>Enterobacteriaceae</taxon>
        <taxon>Escherichia</taxon>
    </lineage>
</organism>
<protein>
    <recommendedName>
        <fullName evidence="2">ribose-5-phosphate isomerase</fullName>
        <ecNumber evidence="2">5.3.1.6</ecNumber>
    </recommendedName>
    <alternativeName>
        <fullName evidence="4">Phosphoriboisomerase</fullName>
    </alternativeName>
</protein>
<evidence type="ECO:0000256" key="4">
    <source>
        <dbReference type="ARBA" id="ARBA00029734"/>
    </source>
</evidence>
<keyword evidence="3 5" id="KW-0413">Isomerase</keyword>
<gene>
    <name evidence="5" type="primary">rpiA_2</name>
    <name evidence="5" type="ORF">NCTC9073_05120</name>
</gene>
<proteinExistence type="predicted"/>
<evidence type="ECO:0000256" key="2">
    <source>
        <dbReference type="ARBA" id="ARBA00011959"/>
    </source>
</evidence>
<dbReference type="EC" id="5.3.1.6" evidence="2"/>
<dbReference type="PANTHER" id="PTHR11934">
    <property type="entry name" value="RIBOSE-5-PHOSPHATE ISOMERASE"/>
    <property type="match status" value="1"/>
</dbReference>
<dbReference type="GO" id="GO:0005829">
    <property type="term" value="C:cytosol"/>
    <property type="evidence" value="ECO:0007669"/>
    <property type="project" value="TreeGrafter"/>
</dbReference>
<dbReference type="InterPro" id="IPR037171">
    <property type="entry name" value="NagB/RpiA_transferase-like"/>
</dbReference>
<dbReference type="EMBL" id="UASD01000009">
    <property type="protein sequence ID" value="SPX17304.1"/>
    <property type="molecule type" value="Genomic_DNA"/>
</dbReference>
<reference evidence="5 6" key="1">
    <citation type="submission" date="2018-06" db="EMBL/GenBank/DDBJ databases">
        <authorList>
            <consortium name="Pathogen Informatics"/>
            <person name="Doyle S."/>
        </authorList>
    </citation>
    <scope>NUCLEOTIDE SEQUENCE [LARGE SCALE GENOMIC DNA]</scope>
    <source>
        <strain evidence="5 6">NCTC9073</strain>
    </source>
</reference>
<dbReference type="GO" id="GO:0009052">
    <property type="term" value="P:pentose-phosphate shunt, non-oxidative branch"/>
    <property type="evidence" value="ECO:0007669"/>
    <property type="project" value="InterPro"/>
</dbReference>
<dbReference type="GO" id="GO:0006014">
    <property type="term" value="P:D-ribose metabolic process"/>
    <property type="evidence" value="ECO:0007669"/>
    <property type="project" value="TreeGrafter"/>
</dbReference>
<sequence length="139" mass="14575">MTQDELKKAVGWAALQYVQPGTIVGVGTGSTAAHFIDALGTMKGQIEGAVSSSDASTEKLKSLGIHVFDLNEVDSLGIYVDGADEINGHMQMIKGGGAALTREKIIASVAENLSVLQTLPSRLIFWVIPAASRSYPDGT</sequence>
<accession>A0A2X1NIY6</accession>
<dbReference type="SUPFAM" id="SSF100950">
    <property type="entry name" value="NagB/RpiA/CoA transferase-like"/>
    <property type="match status" value="1"/>
</dbReference>
<evidence type="ECO:0000313" key="6">
    <source>
        <dbReference type="Proteomes" id="UP000250780"/>
    </source>
</evidence>
<evidence type="ECO:0000256" key="3">
    <source>
        <dbReference type="ARBA" id="ARBA00023235"/>
    </source>
</evidence>
<dbReference type="AlphaFoldDB" id="A0A2X1NIY6"/>
<dbReference type="PANTHER" id="PTHR11934:SF0">
    <property type="entry name" value="RIBOSE-5-PHOSPHATE ISOMERASE"/>
    <property type="match status" value="1"/>
</dbReference>
<evidence type="ECO:0000256" key="1">
    <source>
        <dbReference type="ARBA" id="ARBA00001713"/>
    </source>
</evidence>
<dbReference type="Proteomes" id="UP000250780">
    <property type="component" value="Unassembled WGS sequence"/>
</dbReference>
<dbReference type="Pfam" id="PF06026">
    <property type="entry name" value="Rib_5-P_isom_A"/>
    <property type="match status" value="1"/>
</dbReference>
<dbReference type="FunFam" id="3.40.50.1360:FF:000001">
    <property type="entry name" value="Ribose-5-phosphate isomerase A"/>
    <property type="match status" value="1"/>
</dbReference>
<dbReference type="GO" id="GO:0004751">
    <property type="term" value="F:ribose-5-phosphate isomerase activity"/>
    <property type="evidence" value="ECO:0007669"/>
    <property type="project" value="UniProtKB-EC"/>
</dbReference>
<comment type="catalytic activity">
    <reaction evidence="1">
        <text>aldehydo-D-ribose 5-phosphate = D-ribulose 5-phosphate</text>
        <dbReference type="Rhea" id="RHEA:14657"/>
        <dbReference type="ChEBI" id="CHEBI:58121"/>
        <dbReference type="ChEBI" id="CHEBI:58273"/>
        <dbReference type="EC" id="5.3.1.6"/>
    </reaction>
</comment>
<dbReference type="InterPro" id="IPR004788">
    <property type="entry name" value="Ribose5P_isomerase_type_A"/>
</dbReference>
<dbReference type="Gene3D" id="3.40.50.1360">
    <property type="match status" value="1"/>
</dbReference>
<name>A0A2X1NIY6_ECOLX</name>